<dbReference type="InterPro" id="IPR036837">
    <property type="entry name" value="Cation_efflux_CTD_sf"/>
</dbReference>
<protein>
    <recommendedName>
        <fullName evidence="7">Cation efflux protein transmembrane domain-containing protein</fullName>
    </recommendedName>
</protein>
<feature type="transmembrane region" description="Helical" evidence="6">
    <location>
        <begin position="98"/>
        <end position="120"/>
    </location>
</feature>
<proteinExistence type="predicted"/>
<keyword evidence="3 6" id="KW-0812">Transmembrane</keyword>
<gene>
    <name evidence="8" type="ORF">VFH_IV111280</name>
</gene>
<dbReference type="PANTHER" id="PTHR43840">
    <property type="entry name" value="MITOCHONDRIAL METAL TRANSPORTER 1-RELATED"/>
    <property type="match status" value="1"/>
</dbReference>
<dbReference type="SUPFAM" id="SSF161111">
    <property type="entry name" value="Cation efflux protein transmembrane domain-like"/>
    <property type="match status" value="1"/>
</dbReference>
<keyword evidence="9" id="KW-1185">Reference proteome</keyword>
<dbReference type="Pfam" id="PF01545">
    <property type="entry name" value="Cation_efflux"/>
    <property type="match status" value="1"/>
</dbReference>
<name>A0AAV1AEQ2_VICFA</name>
<evidence type="ECO:0000256" key="4">
    <source>
        <dbReference type="ARBA" id="ARBA00022989"/>
    </source>
</evidence>
<dbReference type="GO" id="GO:0016020">
    <property type="term" value="C:membrane"/>
    <property type="evidence" value="ECO:0007669"/>
    <property type="project" value="UniProtKB-SubCell"/>
</dbReference>
<evidence type="ECO:0000256" key="6">
    <source>
        <dbReference type="SAM" id="Phobius"/>
    </source>
</evidence>
<comment type="subcellular location">
    <subcellularLocation>
        <location evidence="1">Membrane</location>
        <topology evidence="1">Multi-pass membrane protein</topology>
    </subcellularLocation>
</comment>
<evidence type="ECO:0000313" key="9">
    <source>
        <dbReference type="Proteomes" id="UP001157006"/>
    </source>
</evidence>
<feature type="domain" description="Cation efflux protein transmembrane" evidence="7">
    <location>
        <begin position="32"/>
        <end position="120"/>
    </location>
</feature>
<reference evidence="8 9" key="1">
    <citation type="submission" date="2023-01" db="EMBL/GenBank/DDBJ databases">
        <authorList>
            <person name="Kreplak J."/>
        </authorList>
    </citation>
    <scope>NUCLEOTIDE SEQUENCE [LARGE SCALE GENOMIC DNA]</scope>
</reference>
<evidence type="ECO:0000256" key="5">
    <source>
        <dbReference type="ARBA" id="ARBA00023136"/>
    </source>
</evidence>
<dbReference type="Gene3D" id="1.20.1510.10">
    <property type="entry name" value="Cation efflux protein transmembrane domain"/>
    <property type="match status" value="1"/>
</dbReference>
<dbReference type="Proteomes" id="UP001157006">
    <property type="component" value="Chromosome 4"/>
</dbReference>
<dbReference type="AlphaFoldDB" id="A0AAV1AEQ2"/>
<dbReference type="SUPFAM" id="SSF160240">
    <property type="entry name" value="Cation efflux protein cytoplasmic domain-like"/>
    <property type="match status" value="1"/>
</dbReference>
<evidence type="ECO:0000313" key="8">
    <source>
        <dbReference type="EMBL" id="CAI8608980.1"/>
    </source>
</evidence>
<keyword evidence="4 6" id="KW-1133">Transmembrane helix</keyword>
<evidence type="ECO:0000256" key="3">
    <source>
        <dbReference type="ARBA" id="ARBA00022692"/>
    </source>
</evidence>
<evidence type="ECO:0000256" key="1">
    <source>
        <dbReference type="ARBA" id="ARBA00004141"/>
    </source>
</evidence>
<dbReference type="GO" id="GO:0008324">
    <property type="term" value="F:monoatomic cation transmembrane transporter activity"/>
    <property type="evidence" value="ECO:0007669"/>
    <property type="project" value="InterPro"/>
</dbReference>
<organism evidence="8 9">
    <name type="scientific">Vicia faba</name>
    <name type="common">Broad bean</name>
    <name type="synonym">Faba vulgaris</name>
    <dbReference type="NCBI Taxonomy" id="3906"/>
    <lineage>
        <taxon>Eukaryota</taxon>
        <taxon>Viridiplantae</taxon>
        <taxon>Streptophyta</taxon>
        <taxon>Embryophyta</taxon>
        <taxon>Tracheophyta</taxon>
        <taxon>Spermatophyta</taxon>
        <taxon>Magnoliopsida</taxon>
        <taxon>eudicotyledons</taxon>
        <taxon>Gunneridae</taxon>
        <taxon>Pentapetalae</taxon>
        <taxon>rosids</taxon>
        <taxon>fabids</taxon>
        <taxon>Fabales</taxon>
        <taxon>Fabaceae</taxon>
        <taxon>Papilionoideae</taxon>
        <taxon>50 kb inversion clade</taxon>
        <taxon>NPAAA clade</taxon>
        <taxon>Hologalegina</taxon>
        <taxon>IRL clade</taxon>
        <taxon>Fabeae</taxon>
        <taxon>Vicia</taxon>
    </lineage>
</organism>
<accession>A0AAV1AEQ2</accession>
<sequence length="294" mass="32746">MDTMTETGLFPGSLTEDEMKQLEKSERLAVNVSNAVNLVLFAAKVYVSIESRSLAVIASTLDSLLDLLSWFILRFTANAMKTPNHYHYSIGKKRLQPVGIIVFASVMATLGLQILIGSVIENVSSLIGRTTPPDFLAKLTYLIWNHHVEVKHIDTVRAYTFCVHYFVEVDVVFPEDMPLPKQFDTCDIDSKVNLELLANAVLIGIKGKNVRSVIESLNKVESIAKISLSTHLDAPVIANKCRQLVTSGHIEEAVELMEVFSRFQSSIAELVQPSDILKRCVLKCKPIHCSPRHV</sequence>
<dbReference type="PANTHER" id="PTHR43840:SF48">
    <property type="entry name" value="CATION DIFFUSION FACILITATOR FAMILY TRANSPORTER"/>
    <property type="match status" value="1"/>
</dbReference>
<evidence type="ECO:0000259" key="7">
    <source>
        <dbReference type="Pfam" id="PF01545"/>
    </source>
</evidence>
<dbReference type="EMBL" id="OX451739">
    <property type="protein sequence ID" value="CAI8608980.1"/>
    <property type="molecule type" value="Genomic_DNA"/>
</dbReference>
<dbReference type="InterPro" id="IPR027469">
    <property type="entry name" value="Cation_efflux_TMD_sf"/>
</dbReference>
<dbReference type="InterPro" id="IPR050291">
    <property type="entry name" value="CDF_Transporter"/>
</dbReference>
<keyword evidence="2" id="KW-0813">Transport</keyword>
<evidence type="ECO:0000256" key="2">
    <source>
        <dbReference type="ARBA" id="ARBA00022448"/>
    </source>
</evidence>
<keyword evidence="5 6" id="KW-0472">Membrane</keyword>
<dbReference type="InterPro" id="IPR058533">
    <property type="entry name" value="Cation_efflux_TM"/>
</dbReference>